<evidence type="ECO:0000313" key="10">
    <source>
        <dbReference type="Proteomes" id="UP001487740"/>
    </source>
</evidence>
<dbReference type="PANTHER" id="PTHR24334">
    <property type="entry name" value="HOMEOBOX PROTEIN GBX"/>
    <property type="match status" value="1"/>
</dbReference>
<feature type="compositionally biased region" description="Low complexity" evidence="7">
    <location>
        <begin position="370"/>
        <end position="391"/>
    </location>
</feature>
<dbReference type="SUPFAM" id="SSF46689">
    <property type="entry name" value="Homeodomain-like"/>
    <property type="match status" value="1"/>
</dbReference>
<evidence type="ECO:0000256" key="7">
    <source>
        <dbReference type="SAM" id="MobiDB-lite"/>
    </source>
</evidence>
<feature type="region of interest" description="Disordered" evidence="7">
    <location>
        <begin position="121"/>
        <end position="204"/>
    </location>
</feature>
<evidence type="ECO:0000259" key="8">
    <source>
        <dbReference type="PROSITE" id="PS50071"/>
    </source>
</evidence>
<evidence type="ECO:0000313" key="9">
    <source>
        <dbReference type="EMBL" id="KAK8380719.1"/>
    </source>
</evidence>
<dbReference type="InterPro" id="IPR017970">
    <property type="entry name" value="Homeobox_CS"/>
</dbReference>
<proteinExistence type="predicted"/>
<protein>
    <recommendedName>
        <fullName evidence="8">Homeobox domain-containing protein</fullName>
    </recommendedName>
</protein>
<organism evidence="9 10">
    <name type="scientific">Scylla paramamosain</name>
    <name type="common">Mud crab</name>
    <dbReference type="NCBI Taxonomy" id="85552"/>
    <lineage>
        <taxon>Eukaryota</taxon>
        <taxon>Metazoa</taxon>
        <taxon>Ecdysozoa</taxon>
        <taxon>Arthropoda</taxon>
        <taxon>Crustacea</taxon>
        <taxon>Multicrustacea</taxon>
        <taxon>Malacostraca</taxon>
        <taxon>Eumalacostraca</taxon>
        <taxon>Eucarida</taxon>
        <taxon>Decapoda</taxon>
        <taxon>Pleocyemata</taxon>
        <taxon>Brachyura</taxon>
        <taxon>Eubrachyura</taxon>
        <taxon>Portunoidea</taxon>
        <taxon>Portunidae</taxon>
        <taxon>Portuninae</taxon>
        <taxon>Scylla</taxon>
    </lineage>
</organism>
<feature type="region of interest" description="Disordered" evidence="7">
    <location>
        <begin position="294"/>
        <end position="395"/>
    </location>
</feature>
<dbReference type="GO" id="GO:0005634">
    <property type="term" value="C:nucleus"/>
    <property type="evidence" value="ECO:0007669"/>
    <property type="project" value="UniProtKB-SubCell"/>
</dbReference>
<keyword evidence="2 5" id="KW-0238">DNA-binding</keyword>
<feature type="region of interest" description="Disordered" evidence="7">
    <location>
        <begin position="581"/>
        <end position="634"/>
    </location>
</feature>
<keyword evidence="4 5" id="KW-0539">Nucleus</keyword>
<accession>A0AAW0SZ40</accession>
<dbReference type="InterPro" id="IPR020479">
    <property type="entry name" value="HD_metazoa"/>
</dbReference>
<dbReference type="InterPro" id="IPR001356">
    <property type="entry name" value="HD"/>
</dbReference>
<feature type="domain" description="Homeobox" evidence="8">
    <location>
        <begin position="198"/>
        <end position="258"/>
    </location>
</feature>
<dbReference type="SMART" id="SM00389">
    <property type="entry name" value="HOX"/>
    <property type="match status" value="1"/>
</dbReference>
<dbReference type="AlphaFoldDB" id="A0AAW0SZ40"/>
<dbReference type="Proteomes" id="UP001487740">
    <property type="component" value="Unassembled WGS sequence"/>
</dbReference>
<sequence length="678" mass="71446">MSGNTATTLPTGQRGKSFAMEYLLGGGGAGGGKDVGGGGSGSLAPLRLNLPHLYNTCLLPHLPGLPPPLLPSLPYPPLHHYPLPSALAAGLQGTLHPPLLGLSPPGLGMRHLGDLGVTRRDVLGLDGPQSPGSVGDHTNTSDSDHHDHEKSDDLTDDLEIDPVESEDDETGSPSDRISRAGEGSEGAGTGAGTGVGGSKSRRRRTAFTSEQLMELEREFQTKKYLTLSERSHIAQTLNLSEVQVKIWFQNRRAKWKRVKAGLVSGSAGGGKSASSGHKIIVPIPVHVNRLSNLSQSQQMEKAQSTGPGVGAGGSGPISCTTASPLPTIKAMDPPSSIQSRRSAFQGLPQPQPVSLGQSLSQPPQPPPPISVSLSQSLQPSLSAALAHSHSPTMPRLSHAPSLAFHTSTGIEPLSRLQTNTFSASPPPVTEGERVRVITVAILQERRESEPRCPPLLGGDGDSCLGMDDWSRKSKGWLAPWGGSEEQDGVHSLSSVLRGAFPEFFAASPKLVIHFRSQSDGSCKPCILLLRFLGSVSTDLAQSAQGYHPQGSTIVLQCLTLGKAAFTRASVLCNSKYAQRQRVHAHHTRSQPHSPPPSPSASLTSMVVRHKAPPRPQKHYRKQKRRAGNPHAAPARLCGVATSSPCGASVSFTMRRGWQIHCSTGLALVAGDECSGNSA</sequence>
<dbReference type="PRINTS" id="PR00024">
    <property type="entry name" value="HOMEOBOX"/>
</dbReference>
<feature type="compositionally biased region" description="Low complexity" evidence="7">
    <location>
        <begin position="345"/>
        <end position="361"/>
    </location>
</feature>
<dbReference type="EMBL" id="JARAKH010000041">
    <property type="protein sequence ID" value="KAK8380719.1"/>
    <property type="molecule type" value="Genomic_DNA"/>
</dbReference>
<keyword evidence="10" id="KW-1185">Reference proteome</keyword>
<keyword evidence="3 5" id="KW-0371">Homeobox</keyword>
<dbReference type="CDD" id="cd00086">
    <property type="entry name" value="homeodomain"/>
    <property type="match status" value="1"/>
</dbReference>
<evidence type="ECO:0000256" key="3">
    <source>
        <dbReference type="ARBA" id="ARBA00023155"/>
    </source>
</evidence>
<evidence type="ECO:0000256" key="4">
    <source>
        <dbReference type="ARBA" id="ARBA00023242"/>
    </source>
</evidence>
<evidence type="ECO:0000256" key="2">
    <source>
        <dbReference type="ARBA" id="ARBA00023125"/>
    </source>
</evidence>
<dbReference type="InterPro" id="IPR042982">
    <property type="entry name" value="GBX-1/2"/>
</dbReference>
<dbReference type="Gene3D" id="1.10.10.60">
    <property type="entry name" value="Homeodomain-like"/>
    <property type="match status" value="1"/>
</dbReference>
<reference evidence="9 10" key="1">
    <citation type="submission" date="2023-03" db="EMBL/GenBank/DDBJ databases">
        <title>High-quality genome of Scylla paramamosain provides insights in environmental adaptation.</title>
        <authorList>
            <person name="Zhang L."/>
        </authorList>
    </citation>
    <scope>NUCLEOTIDE SEQUENCE [LARGE SCALE GENOMIC DNA]</scope>
    <source>
        <strain evidence="9">LZ_2023a</strain>
        <tissue evidence="9">Muscle</tissue>
    </source>
</reference>
<comment type="caution">
    <text evidence="9">The sequence shown here is derived from an EMBL/GenBank/DDBJ whole genome shotgun (WGS) entry which is preliminary data.</text>
</comment>
<dbReference type="GO" id="GO:0000981">
    <property type="term" value="F:DNA-binding transcription factor activity, RNA polymerase II-specific"/>
    <property type="evidence" value="ECO:0007669"/>
    <property type="project" value="InterPro"/>
</dbReference>
<dbReference type="GO" id="GO:0051960">
    <property type="term" value="P:regulation of nervous system development"/>
    <property type="evidence" value="ECO:0007669"/>
    <property type="project" value="TreeGrafter"/>
</dbReference>
<dbReference type="InterPro" id="IPR009057">
    <property type="entry name" value="Homeodomain-like_sf"/>
</dbReference>
<evidence type="ECO:0000256" key="6">
    <source>
        <dbReference type="RuleBase" id="RU000682"/>
    </source>
</evidence>
<name>A0AAW0SZ40_SCYPA</name>
<dbReference type="GO" id="GO:0000977">
    <property type="term" value="F:RNA polymerase II transcription regulatory region sequence-specific DNA binding"/>
    <property type="evidence" value="ECO:0007669"/>
    <property type="project" value="TreeGrafter"/>
</dbReference>
<evidence type="ECO:0000256" key="1">
    <source>
        <dbReference type="ARBA" id="ARBA00004123"/>
    </source>
</evidence>
<feature type="compositionally biased region" description="Basic and acidic residues" evidence="7">
    <location>
        <begin position="142"/>
        <end position="153"/>
    </location>
</feature>
<dbReference type="Pfam" id="PF00046">
    <property type="entry name" value="Homeodomain"/>
    <property type="match status" value="1"/>
</dbReference>
<feature type="compositionally biased region" description="Acidic residues" evidence="7">
    <location>
        <begin position="154"/>
        <end position="170"/>
    </location>
</feature>
<feature type="DNA-binding region" description="Homeobox" evidence="5">
    <location>
        <begin position="200"/>
        <end position="259"/>
    </location>
</feature>
<feature type="compositionally biased region" description="Gly residues" evidence="7">
    <location>
        <begin position="183"/>
        <end position="197"/>
    </location>
</feature>
<feature type="compositionally biased region" description="Polar residues" evidence="7">
    <location>
        <begin position="294"/>
        <end position="305"/>
    </location>
</feature>
<comment type="subcellular location">
    <subcellularLocation>
        <location evidence="1 5 6">Nucleus</location>
    </subcellularLocation>
</comment>
<dbReference type="PROSITE" id="PS50071">
    <property type="entry name" value="HOMEOBOX_2"/>
    <property type="match status" value="1"/>
</dbReference>
<evidence type="ECO:0000256" key="5">
    <source>
        <dbReference type="PROSITE-ProRule" id="PRU00108"/>
    </source>
</evidence>
<gene>
    <name evidence="9" type="ORF">O3P69_007978</name>
</gene>
<dbReference type="PROSITE" id="PS00027">
    <property type="entry name" value="HOMEOBOX_1"/>
    <property type="match status" value="1"/>
</dbReference>
<dbReference type="PANTHER" id="PTHR24334:SF0">
    <property type="entry name" value="HOMEOBOX PROTEIN UNPLUGGED"/>
    <property type="match status" value="1"/>
</dbReference>
<feature type="compositionally biased region" description="Basic residues" evidence="7">
    <location>
        <begin position="607"/>
        <end position="627"/>
    </location>
</feature>